<feature type="non-terminal residue" evidence="1">
    <location>
        <position position="136"/>
    </location>
</feature>
<protein>
    <submittedName>
        <fullName evidence="1">Uncharacterized protein</fullName>
    </submittedName>
</protein>
<accession>X1USQ6</accession>
<sequence length="136" mass="16221">MVASPRMLRKNFAFTFWKNLLPDRKEAILFTGGVQYTEEIRKSILQKQKDRFEDPFVSKKRSLAERRFYTLNLDLYIIDAKTGKALYKRTFKESKGFENPKQTAPFAFFELIQKVKAKFFRNILGEATIQERYLIY</sequence>
<reference evidence="1" key="1">
    <citation type="journal article" date="2014" name="Front. Microbiol.">
        <title>High frequency of phylogenetically diverse reductive dehalogenase-homologous genes in deep subseafloor sedimentary metagenomes.</title>
        <authorList>
            <person name="Kawai M."/>
            <person name="Futagami T."/>
            <person name="Toyoda A."/>
            <person name="Takaki Y."/>
            <person name="Nishi S."/>
            <person name="Hori S."/>
            <person name="Arai W."/>
            <person name="Tsubouchi T."/>
            <person name="Morono Y."/>
            <person name="Uchiyama I."/>
            <person name="Ito T."/>
            <person name="Fujiyama A."/>
            <person name="Inagaki F."/>
            <person name="Takami H."/>
        </authorList>
    </citation>
    <scope>NUCLEOTIDE SEQUENCE</scope>
    <source>
        <strain evidence="1">Expedition CK06-06</strain>
    </source>
</reference>
<comment type="caution">
    <text evidence="1">The sequence shown here is derived from an EMBL/GenBank/DDBJ whole genome shotgun (WGS) entry which is preliminary data.</text>
</comment>
<dbReference type="EMBL" id="BARW01039452">
    <property type="protein sequence ID" value="GAJ20523.1"/>
    <property type="molecule type" value="Genomic_DNA"/>
</dbReference>
<gene>
    <name evidence="1" type="ORF">S12H4_60089</name>
</gene>
<proteinExistence type="predicted"/>
<name>X1USQ6_9ZZZZ</name>
<organism evidence="1">
    <name type="scientific">marine sediment metagenome</name>
    <dbReference type="NCBI Taxonomy" id="412755"/>
    <lineage>
        <taxon>unclassified sequences</taxon>
        <taxon>metagenomes</taxon>
        <taxon>ecological metagenomes</taxon>
    </lineage>
</organism>
<dbReference type="AlphaFoldDB" id="X1USQ6"/>
<evidence type="ECO:0000313" key="1">
    <source>
        <dbReference type="EMBL" id="GAJ20523.1"/>
    </source>
</evidence>